<dbReference type="EMBL" id="FAXN01000041">
    <property type="protein sequence ID" value="CUV65652.1"/>
    <property type="molecule type" value="Genomic_DNA"/>
</dbReference>
<accession>A0A0S4XMW2</accession>
<keyword evidence="1" id="KW-0732">Signal</keyword>
<sequence length="106" mass="12405">MKNFIKLSSILFICLFLSSCLNPKPWNSYQDFVAHATKECPTRLPAMGYEIKNDKVCICINKKLKENWSNFDEIQKVLIEKDRMPRGYGDFIPGMLRVTYKMCDTK</sequence>
<organism evidence="2">
    <name type="scientific">Sulfurovum sp. enrichment culture clone C5</name>
    <dbReference type="NCBI Taxonomy" id="497650"/>
    <lineage>
        <taxon>Bacteria</taxon>
        <taxon>Pseudomonadati</taxon>
        <taxon>Campylobacterota</taxon>
        <taxon>Epsilonproteobacteria</taxon>
        <taxon>Campylobacterales</taxon>
        <taxon>Sulfurovaceae</taxon>
        <taxon>Sulfurovum</taxon>
        <taxon>environmental samples</taxon>
    </lineage>
</organism>
<evidence type="ECO:0000313" key="2">
    <source>
        <dbReference type="EMBL" id="CUV65652.1"/>
    </source>
</evidence>
<evidence type="ECO:0008006" key="3">
    <source>
        <dbReference type="Google" id="ProtNLM"/>
    </source>
</evidence>
<protein>
    <recommendedName>
        <fullName evidence="3">Lipoprotein</fullName>
    </recommendedName>
</protein>
<reference evidence="2" key="1">
    <citation type="submission" date="2015-11" db="EMBL/GenBank/DDBJ databases">
        <authorList>
            <person name="Zhang Y."/>
            <person name="Guo Z."/>
        </authorList>
    </citation>
    <scope>NUCLEOTIDE SEQUENCE</scope>
    <source>
        <strain evidence="2">BN30871</strain>
    </source>
</reference>
<evidence type="ECO:0000256" key="1">
    <source>
        <dbReference type="SAM" id="SignalP"/>
    </source>
</evidence>
<gene>
    <name evidence="2" type="ORF">BN3087_400028</name>
</gene>
<feature type="chain" id="PRO_5006629977" description="Lipoprotein" evidence="1">
    <location>
        <begin position="24"/>
        <end position="106"/>
    </location>
</feature>
<name>A0A0S4XMW2_9BACT</name>
<proteinExistence type="predicted"/>
<dbReference type="PROSITE" id="PS51257">
    <property type="entry name" value="PROKAR_LIPOPROTEIN"/>
    <property type="match status" value="1"/>
</dbReference>
<dbReference type="AlphaFoldDB" id="A0A0S4XMW2"/>
<feature type="signal peptide" evidence="1">
    <location>
        <begin position="1"/>
        <end position="23"/>
    </location>
</feature>